<evidence type="ECO:0000313" key="1">
    <source>
        <dbReference type="EMBL" id="POS69818.1"/>
    </source>
</evidence>
<accession>A0A2P5HHU2</accession>
<sequence length="444" mass="50090">MGTTDWAISLDTKDLVAPPRSEIGDDDDFAWPEAAVNPNIHSSCTKDHKAKILEAWNEAGEITKTGYYWTRWSKYQKALDTYIGKKSGQVPLIGIDHIWGEYFSKALFIVSLLTLIPSGNLKKHYHAHNGGGQRGVYAYFYCDVQKMPQKVQEHVRRKPCTFSPKKQSGTAAKTWRLPGRLWSEYYVLLCPWWLGDIEGASKYQSLSATEEEADGFPTLQKQIDKWGKAVRATTIYHETAHWQDISWPNCDANEMYKPEDIVSQSRNGGDEGYEFNLRNAHSWSLAAVAMWIMEQFDLSEPPEPSKPIPAKPPTEWSIDPDDPDSLDEDIWVSTVDESWFDPARVDPDEFSRLSQIGPGGNKVSDCLENGEFHSEEQCKPLCNLGDDSKCTKSGDRWKCTGCRKEATECNEGLHSDWDTCYQNCKNGLCSENAGEDGIRCGSCP</sequence>
<reference evidence="1" key="1">
    <citation type="submission" date="2017-09" db="EMBL/GenBank/DDBJ databases">
        <title>Polyketide synthases of a Diaporthe helianthi virulent isolate.</title>
        <authorList>
            <person name="Baroncelli R."/>
        </authorList>
    </citation>
    <scope>NUCLEOTIDE SEQUENCE [LARGE SCALE GENOMIC DNA]</scope>
    <source>
        <strain evidence="1">7/96</strain>
    </source>
</reference>
<evidence type="ECO:0008006" key="3">
    <source>
        <dbReference type="Google" id="ProtNLM"/>
    </source>
</evidence>
<keyword evidence="2" id="KW-1185">Reference proteome</keyword>
<dbReference type="OrthoDB" id="1046782at2759"/>
<evidence type="ECO:0000313" key="2">
    <source>
        <dbReference type="Proteomes" id="UP000094444"/>
    </source>
</evidence>
<dbReference type="Proteomes" id="UP000094444">
    <property type="component" value="Unassembled WGS sequence"/>
</dbReference>
<dbReference type="InParanoid" id="A0A2P5HHU2"/>
<dbReference type="GO" id="GO:0008237">
    <property type="term" value="F:metallopeptidase activity"/>
    <property type="evidence" value="ECO:0007669"/>
    <property type="project" value="InterPro"/>
</dbReference>
<protein>
    <recommendedName>
        <fullName evidence="3">Lysine-specific metallo-endopeptidase domain-containing protein</fullName>
    </recommendedName>
</protein>
<dbReference type="AlphaFoldDB" id="A0A2P5HHU2"/>
<dbReference type="InterPro" id="IPR024079">
    <property type="entry name" value="MetalloPept_cat_dom_sf"/>
</dbReference>
<dbReference type="EMBL" id="MAVT02001980">
    <property type="protein sequence ID" value="POS69818.1"/>
    <property type="molecule type" value="Genomic_DNA"/>
</dbReference>
<organism evidence="1 2">
    <name type="scientific">Diaporthe helianthi</name>
    <dbReference type="NCBI Taxonomy" id="158607"/>
    <lineage>
        <taxon>Eukaryota</taxon>
        <taxon>Fungi</taxon>
        <taxon>Dikarya</taxon>
        <taxon>Ascomycota</taxon>
        <taxon>Pezizomycotina</taxon>
        <taxon>Sordariomycetes</taxon>
        <taxon>Sordariomycetidae</taxon>
        <taxon>Diaporthales</taxon>
        <taxon>Diaporthaceae</taxon>
        <taxon>Diaporthe</taxon>
    </lineage>
</organism>
<dbReference type="STRING" id="158607.A0A2P5HHU2"/>
<name>A0A2P5HHU2_DIAHE</name>
<proteinExistence type="predicted"/>
<comment type="caution">
    <text evidence="1">The sequence shown here is derived from an EMBL/GenBank/DDBJ whole genome shotgun (WGS) entry which is preliminary data.</text>
</comment>
<gene>
    <name evidence="1" type="ORF">DHEL01_v211789</name>
</gene>
<dbReference type="Gene3D" id="3.40.390.10">
    <property type="entry name" value="Collagenase (Catalytic Domain)"/>
    <property type="match status" value="1"/>
</dbReference>